<dbReference type="EMBL" id="SHKW01000001">
    <property type="protein sequence ID" value="RZU39284.1"/>
    <property type="molecule type" value="Genomic_DNA"/>
</dbReference>
<organism evidence="1 2">
    <name type="scientific">Edaphobacter modestus</name>
    <dbReference type="NCBI Taxonomy" id="388466"/>
    <lineage>
        <taxon>Bacteria</taxon>
        <taxon>Pseudomonadati</taxon>
        <taxon>Acidobacteriota</taxon>
        <taxon>Terriglobia</taxon>
        <taxon>Terriglobales</taxon>
        <taxon>Acidobacteriaceae</taxon>
        <taxon>Edaphobacter</taxon>
    </lineage>
</organism>
<evidence type="ECO:0000313" key="1">
    <source>
        <dbReference type="EMBL" id="RZU39284.1"/>
    </source>
</evidence>
<reference evidence="1 2" key="1">
    <citation type="submission" date="2019-02" db="EMBL/GenBank/DDBJ databases">
        <title>Genomic Encyclopedia of Archaeal and Bacterial Type Strains, Phase II (KMG-II): from individual species to whole genera.</title>
        <authorList>
            <person name="Goeker M."/>
        </authorList>
    </citation>
    <scope>NUCLEOTIDE SEQUENCE [LARGE SCALE GENOMIC DNA]</scope>
    <source>
        <strain evidence="1 2">DSM 18101</strain>
    </source>
</reference>
<dbReference type="OrthoDB" id="9778934at2"/>
<evidence type="ECO:0000313" key="2">
    <source>
        <dbReference type="Proteomes" id="UP000292958"/>
    </source>
</evidence>
<sequence>MASLGIASARAQTAAATANEPLVAQVAGPQLPEAPEPAGLKSPGALAWKPPVRDNRIYMHVLFNQLEVRTSGSGSALRWDGEGWVGTDMNRLWVKSEGFVNDSTASDGDHEVLYDRPLPRMRYFDAQVGVREDLDSGPNRTWGAVGIQGLAPNFFEFSPTFYFRDSCNVAGRLEGSYDLRVTQRLVVQPQAELNFYSKSDPKRRTGSGLSDLDAGVRLRYVISRKFAPYVGFAYTGKYGAAASFARQAGEAVDSPTFVFGVRVWR</sequence>
<gene>
    <name evidence="1" type="ORF">BDD14_0645</name>
</gene>
<dbReference type="GO" id="GO:0009279">
    <property type="term" value="C:cell outer membrane"/>
    <property type="evidence" value="ECO:0007669"/>
    <property type="project" value="InterPro"/>
</dbReference>
<dbReference type="GO" id="GO:0006878">
    <property type="term" value="P:intracellular copper ion homeostasis"/>
    <property type="evidence" value="ECO:0007669"/>
    <property type="project" value="InterPro"/>
</dbReference>
<dbReference type="SUPFAM" id="SSF103515">
    <property type="entry name" value="Autotransporter"/>
    <property type="match status" value="1"/>
</dbReference>
<comment type="caution">
    <text evidence="1">The sequence shown here is derived from an EMBL/GenBank/DDBJ whole genome shotgun (WGS) entry which is preliminary data.</text>
</comment>
<dbReference type="AlphaFoldDB" id="A0A4Q7YQ66"/>
<accession>A0A4Q7YQ66</accession>
<dbReference type="Proteomes" id="UP000292958">
    <property type="component" value="Unassembled WGS sequence"/>
</dbReference>
<dbReference type="GO" id="GO:0005507">
    <property type="term" value="F:copper ion binding"/>
    <property type="evidence" value="ECO:0007669"/>
    <property type="project" value="InterPro"/>
</dbReference>
<name>A0A4Q7YQ66_9BACT</name>
<protein>
    <submittedName>
        <fullName evidence="1">Copper resistance protein B</fullName>
    </submittedName>
</protein>
<dbReference type="Pfam" id="PF05275">
    <property type="entry name" value="CopB"/>
    <property type="match status" value="1"/>
</dbReference>
<dbReference type="InterPro" id="IPR036709">
    <property type="entry name" value="Autotransporte_beta_dom_sf"/>
</dbReference>
<dbReference type="InterPro" id="IPR007939">
    <property type="entry name" value="Cu-R_B_prcur"/>
</dbReference>
<proteinExistence type="predicted"/>
<keyword evidence="2" id="KW-1185">Reference proteome</keyword>